<keyword evidence="5" id="KW-0560">Oxidoreductase</keyword>
<accession>B9FRZ1</accession>
<proteinExistence type="inferred from homology"/>
<evidence type="ECO:0000256" key="11">
    <source>
        <dbReference type="ARBA" id="ARBA00049091"/>
    </source>
</evidence>
<dbReference type="PANTHER" id="PTHR42801:SF4">
    <property type="entry name" value="AHPC_TSA FAMILY PROTEIN"/>
    <property type="match status" value="1"/>
</dbReference>
<keyword evidence="3" id="KW-0575">Peroxidase</keyword>
<evidence type="ECO:0000256" key="7">
    <source>
        <dbReference type="ARBA" id="ARBA00023284"/>
    </source>
</evidence>
<comment type="catalytic activity">
    <reaction evidence="11">
        <text>a hydroperoxide + [thioredoxin]-dithiol = an alcohol + [thioredoxin]-disulfide + H2O</text>
        <dbReference type="Rhea" id="RHEA:62620"/>
        <dbReference type="Rhea" id="RHEA-COMP:10698"/>
        <dbReference type="Rhea" id="RHEA-COMP:10700"/>
        <dbReference type="ChEBI" id="CHEBI:15377"/>
        <dbReference type="ChEBI" id="CHEBI:29950"/>
        <dbReference type="ChEBI" id="CHEBI:30879"/>
        <dbReference type="ChEBI" id="CHEBI:35924"/>
        <dbReference type="ChEBI" id="CHEBI:50058"/>
        <dbReference type="EC" id="1.11.1.24"/>
    </reaction>
</comment>
<evidence type="ECO:0000256" key="2">
    <source>
        <dbReference type="ARBA" id="ARBA00013017"/>
    </source>
</evidence>
<dbReference type="GO" id="GO:0140824">
    <property type="term" value="F:thioredoxin-dependent peroxiredoxin activity"/>
    <property type="evidence" value="ECO:0007669"/>
    <property type="project" value="UniProtKB-EC"/>
</dbReference>
<dbReference type="EMBL" id="CM000143">
    <property type="protein sequence ID" value="EEE65252.1"/>
    <property type="molecule type" value="Genomic_DNA"/>
</dbReference>
<sequence>MAFAVSTACRPSLLLPPRQRSSPPRPRPAPLHALHRRPSRRGRPQRDNNGQTRARAALPSTTGRNRIVCGKVTTTNNYPSSCRSRRSTMMHAAAWLLLQQLSPAAARVARAADDDSSVQVSKGSAAPNFTLRDQDGRAVSLSKFKGRPVVVYFYPADETPGCTKQACAFRDSYEKFKKAGAEVIGISGDDAASHKF</sequence>
<name>B9FRZ1_ORYSJ</name>
<reference evidence="14" key="2">
    <citation type="submission" date="2008-12" db="EMBL/GenBank/DDBJ databases">
        <title>Improved gene annotation of the rice (Oryza sativa) genomes.</title>
        <authorList>
            <person name="Wang J."/>
            <person name="Li R."/>
            <person name="Fan W."/>
            <person name="Huang Q."/>
            <person name="Zhang J."/>
            <person name="Zhou Y."/>
            <person name="Hu Y."/>
            <person name="Zi S."/>
            <person name="Li J."/>
            <person name="Ni P."/>
            <person name="Zheng H."/>
            <person name="Zhang Y."/>
            <person name="Zhao M."/>
            <person name="Hao Q."/>
            <person name="McDermott J."/>
            <person name="Samudrala R."/>
            <person name="Kristiansen K."/>
            <person name="Wong G.K.-S."/>
        </authorList>
    </citation>
    <scope>NUCLEOTIDE SEQUENCE</scope>
</reference>
<evidence type="ECO:0000313" key="14">
    <source>
        <dbReference type="EMBL" id="EEE65252.1"/>
    </source>
</evidence>
<dbReference type="AlphaFoldDB" id="B9FRZ1"/>
<feature type="region of interest" description="Disordered" evidence="12">
    <location>
        <begin position="1"/>
        <end position="65"/>
    </location>
</feature>
<comment type="subcellular location">
    <subcellularLocation>
        <location evidence="1">Plastid</location>
        <location evidence="1">Chloroplast thylakoid lumen</location>
    </subcellularLocation>
</comment>
<evidence type="ECO:0000256" key="8">
    <source>
        <dbReference type="ARBA" id="ARBA00032824"/>
    </source>
</evidence>
<dbReference type="InterPro" id="IPR013766">
    <property type="entry name" value="Thioredoxin_domain"/>
</dbReference>
<evidence type="ECO:0000256" key="1">
    <source>
        <dbReference type="ARBA" id="ARBA00004456"/>
    </source>
</evidence>
<evidence type="ECO:0000256" key="3">
    <source>
        <dbReference type="ARBA" id="ARBA00022559"/>
    </source>
</evidence>
<evidence type="ECO:0000256" key="9">
    <source>
        <dbReference type="ARBA" id="ARBA00038489"/>
    </source>
</evidence>
<dbReference type="Proteomes" id="UP000007752">
    <property type="component" value="Chromosome 6"/>
</dbReference>
<dbReference type="PROSITE" id="PS51352">
    <property type="entry name" value="THIOREDOXIN_2"/>
    <property type="match status" value="1"/>
</dbReference>
<dbReference type="InterPro" id="IPR036249">
    <property type="entry name" value="Thioredoxin-like_sf"/>
</dbReference>
<dbReference type="SUPFAM" id="SSF52833">
    <property type="entry name" value="Thioredoxin-like"/>
    <property type="match status" value="1"/>
</dbReference>
<reference evidence="14" key="1">
    <citation type="journal article" date="2005" name="PLoS Biol.">
        <title>The genomes of Oryza sativa: a history of duplications.</title>
        <authorList>
            <person name="Yu J."/>
            <person name="Wang J."/>
            <person name="Lin W."/>
            <person name="Li S."/>
            <person name="Li H."/>
            <person name="Zhou J."/>
            <person name="Ni P."/>
            <person name="Dong W."/>
            <person name="Hu S."/>
            <person name="Zeng C."/>
            <person name="Zhang J."/>
            <person name="Zhang Y."/>
            <person name="Li R."/>
            <person name="Xu Z."/>
            <person name="Li S."/>
            <person name="Li X."/>
            <person name="Zheng H."/>
            <person name="Cong L."/>
            <person name="Lin L."/>
            <person name="Yin J."/>
            <person name="Geng J."/>
            <person name="Li G."/>
            <person name="Shi J."/>
            <person name="Liu J."/>
            <person name="Lv H."/>
            <person name="Li J."/>
            <person name="Wang J."/>
            <person name="Deng Y."/>
            <person name="Ran L."/>
            <person name="Shi X."/>
            <person name="Wang X."/>
            <person name="Wu Q."/>
            <person name="Li C."/>
            <person name="Ren X."/>
            <person name="Wang J."/>
            <person name="Wang X."/>
            <person name="Li D."/>
            <person name="Liu D."/>
            <person name="Zhang X."/>
            <person name="Ji Z."/>
            <person name="Zhao W."/>
            <person name="Sun Y."/>
            <person name="Zhang Z."/>
            <person name="Bao J."/>
            <person name="Han Y."/>
            <person name="Dong L."/>
            <person name="Ji J."/>
            <person name="Chen P."/>
            <person name="Wu S."/>
            <person name="Liu J."/>
            <person name="Xiao Y."/>
            <person name="Bu D."/>
            <person name="Tan J."/>
            <person name="Yang L."/>
            <person name="Ye C."/>
            <person name="Zhang J."/>
            <person name="Xu J."/>
            <person name="Zhou Y."/>
            <person name="Yu Y."/>
            <person name="Zhang B."/>
            <person name="Zhuang S."/>
            <person name="Wei H."/>
            <person name="Liu B."/>
            <person name="Lei M."/>
            <person name="Yu H."/>
            <person name="Li Y."/>
            <person name="Xu H."/>
            <person name="Wei S."/>
            <person name="He X."/>
            <person name="Fang L."/>
            <person name="Zhang Z."/>
            <person name="Zhang Y."/>
            <person name="Huang X."/>
            <person name="Su Z."/>
            <person name="Tong W."/>
            <person name="Li J."/>
            <person name="Tong Z."/>
            <person name="Li S."/>
            <person name="Ye J."/>
            <person name="Wang L."/>
            <person name="Fang L."/>
            <person name="Lei T."/>
            <person name="Chen C."/>
            <person name="Chen H."/>
            <person name="Xu Z."/>
            <person name="Li H."/>
            <person name="Huang H."/>
            <person name="Zhang F."/>
            <person name="Xu H."/>
            <person name="Li N."/>
            <person name="Zhao C."/>
            <person name="Li S."/>
            <person name="Dong L."/>
            <person name="Huang Y."/>
            <person name="Li L."/>
            <person name="Xi Y."/>
            <person name="Qi Q."/>
            <person name="Li W."/>
            <person name="Zhang B."/>
            <person name="Hu W."/>
            <person name="Zhang Y."/>
            <person name="Tian X."/>
            <person name="Jiao Y."/>
            <person name="Liang X."/>
            <person name="Jin J."/>
            <person name="Gao L."/>
            <person name="Zheng W."/>
            <person name="Hao B."/>
            <person name="Liu S."/>
            <person name="Wang W."/>
            <person name="Yuan L."/>
            <person name="Cao M."/>
            <person name="McDermott J."/>
            <person name="Samudrala R."/>
            <person name="Wang J."/>
            <person name="Wong G.K."/>
            <person name="Yang H."/>
        </authorList>
    </citation>
    <scope>NUCLEOTIDE SEQUENCE [LARGE SCALE GENOMIC DNA]</scope>
</reference>
<organism evidence="14">
    <name type="scientific">Oryza sativa subsp. japonica</name>
    <name type="common">Rice</name>
    <dbReference type="NCBI Taxonomy" id="39947"/>
    <lineage>
        <taxon>Eukaryota</taxon>
        <taxon>Viridiplantae</taxon>
        <taxon>Streptophyta</taxon>
        <taxon>Embryophyta</taxon>
        <taxon>Tracheophyta</taxon>
        <taxon>Spermatophyta</taxon>
        <taxon>Magnoliopsida</taxon>
        <taxon>Liliopsida</taxon>
        <taxon>Poales</taxon>
        <taxon>Poaceae</taxon>
        <taxon>BOP clade</taxon>
        <taxon>Oryzoideae</taxon>
        <taxon>Oryzeae</taxon>
        <taxon>Oryzinae</taxon>
        <taxon>Oryza</taxon>
        <taxon>Oryza sativa</taxon>
    </lineage>
</organism>
<evidence type="ECO:0000256" key="5">
    <source>
        <dbReference type="ARBA" id="ARBA00023002"/>
    </source>
</evidence>
<dbReference type="CDD" id="cd03017">
    <property type="entry name" value="PRX_BCP"/>
    <property type="match status" value="1"/>
</dbReference>
<dbReference type="Pfam" id="PF00578">
    <property type="entry name" value="AhpC-TSA"/>
    <property type="match status" value="1"/>
</dbReference>
<keyword evidence="4" id="KW-0049">Antioxidant</keyword>
<dbReference type="EC" id="1.11.1.24" evidence="2"/>
<dbReference type="PANTHER" id="PTHR42801">
    <property type="entry name" value="THIOREDOXIN-DEPENDENT PEROXIDE REDUCTASE"/>
    <property type="match status" value="1"/>
</dbReference>
<evidence type="ECO:0000256" key="10">
    <source>
        <dbReference type="ARBA" id="ARBA00042163"/>
    </source>
</evidence>
<evidence type="ECO:0000256" key="4">
    <source>
        <dbReference type="ARBA" id="ARBA00022862"/>
    </source>
</evidence>
<dbReference type="Gene3D" id="3.40.30.10">
    <property type="entry name" value="Glutaredoxin"/>
    <property type="match status" value="1"/>
</dbReference>
<feature type="compositionally biased region" description="Basic residues" evidence="12">
    <location>
        <begin position="33"/>
        <end position="43"/>
    </location>
</feature>
<feature type="domain" description="Thioredoxin" evidence="13">
    <location>
        <begin position="120"/>
        <end position="196"/>
    </location>
</feature>
<evidence type="ECO:0000256" key="6">
    <source>
        <dbReference type="ARBA" id="ARBA00023157"/>
    </source>
</evidence>
<dbReference type="GO" id="GO:0009543">
    <property type="term" value="C:chloroplast thylakoid lumen"/>
    <property type="evidence" value="ECO:0007669"/>
    <property type="project" value="UniProtKB-SubCell"/>
</dbReference>
<dbReference type="InterPro" id="IPR050924">
    <property type="entry name" value="Peroxiredoxin_BCP/PrxQ"/>
</dbReference>
<keyword evidence="7" id="KW-0676">Redox-active center</keyword>
<feature type="compositionally biased region" description="Low complexity" evidence="12">
    <location>
        <begin position="10"/>
        <end position="22"/>
    </location>
</feature>
<keyword evidence="6" id="KW-1015">Disulfide bond</keyword>
<evidence type="ECO:0000256" key="12">
    <source>
        <dbReference type="SAM" id="MobiDB-lite"/>
    </source>
</evidence>
<protein>
    <recommendedName>
        <fullName evidence="2">thioredoxin-dependent peroxiredoxin</fullName>
        <ecNumber evidence="2">1.11.1.24</ecNumber>
    </recommendedName>
    <alternativeName>
        <fullName evidence="8">Thioredoxin peroxidase</fullName>
    </alternativeName>
    <alternativeName>
        <fullName evidence="10">Thioredoxin-dependent peroxiredoxin Q</fullName>
    </alternativeName>
</protein>
<dbReference type="InterPro" id="IPR000866">
    <property type="entry name" value="AhpC/TSA"/>
</dbReference>
<gene>
    <name evidence="14" type="ORF">OsJ_20444</name>
</gene>
<comment type="similarity">
    <text evidence="9">Belongs to the peroxiredoxin family. BCP/PrxQ subfamily.</text>
</comment>
<evidence type="ECO:0000259" key="13">
    <source>
        <dbReference type="PROSITE" id="PS51352"/>
    </source>
</evidence>